<feature type="binding site" evidence="5">
    <location>
        <position position="141"/>
    </location>
    <ligand>
        <name>N(2)-acetyl-L-ornithine</name>
        <dbReference type="ChEBI" id="CHEBI:57805"/>
    </ligand>
</feature>
<feature type="binding site" evidence="5">
    <location>
        <position position="281"/>
    </location>
    <ligand>
        <name>pyridoxal 5'-phosphate</name>
        <dbReference type="ChEBI" id="CHEBI:597326"/>
    </ligand>
</feature>
<comment type="cofactor">
    <cofactor evidence="5">
        <name>pyridoxal 5'-phosphate</name>
        <dbReference type="ChEBI" id="CHEBI:597326"/>
    </cofactor>
    <text evidence="5">Binds 1 pyridoxal phosphate per subunit.</text>
</comment>
<evidence type="ECO:0000256" key="4">
    <source>
        <dbReference type="ARBA" id="ARBA00022898"/>
    </source>
</evidence>
<dbReference type="Pfam" id="PF00202">
    <property type="entry name" value="Aminotran_3"/>
    <property type="match status" value="1"/>
</dbReference>
<accession>A0A0U9HSV0</accession>
<dbReference type="GO" id="GO:0006526">
    <property type="term" value="P:L-arginine biosynthetic process"/>
    <property type="evidence" value="ECO:0007669"/>
    <property type="project" value="UniProtKB-UniRule"/>
</dbReference>
<dbReference type="OrthoDB" id="9807885at2"/>
<comment type="miscellaneous">
    <text evidence="5">May also have succinyldiaminopimelate aminotransferase activity, thus carrying out the corresponding step in lysine biosynthesis.</text>
</comment>
<comment type="caution">
    <text evidence="6">The sequence shown here is derived from an EMBL/GenBank/DDBJ whole genome shotgun (WGS) entry which is preliminary data.</text>
</comment>
<dbReference type="Gene3D" id="3.90.1150.10">
    <property type="entry name" value="Aspartate Aminotransferase, domain 1"/>
    <property type="match status" value="1"/>
</dbReference>
<comment type="catalytic activity">
    <reaction evidence="5">
        <text>N(2)-acetyl-L-ornithine + 2-oxoglutarate = N-acetyl-L-glutamate 5-semialdehyde + L-glutamate</text>
        <dbReference type="Rhea" id="RHEA:18049"/>
        <dbReference type="ChEBI" id="CHEBI:16810"/>
        <dbReference type="ChEBI" id="CHEBI:29123"/>
        <dbReference type="ChEBI" id="CHEBI:29985"/>
        <dbReference type="ChEBI" id="CHEBI:57805"/>
        <dbReference type="EC" id="2.6.1.11"/>
    </reaction>
</comment>
<dbReference type="InterPro" id="IPR050103">
    <property type="entry name" value="Class-III_PLP-dep_AT"/>
</dbReference>
<sequence>MEAKEVIELSEKYLIPTYKRFPVVLRKGRGVRVWDINGKEYIDCLAGIAVNVLGHCPRKVVLEVQKQVQRLIHVSNLYYTEPQVKLAKILIENSFADRVFFCNSGTEANEGALKLSRIYMKNKFGEQRHEFIAAENSFHGRSFGSLSVTGQEKYHHGFEPLLPGVKFVPFNDVEAIEKAITDKTCAVILEPIQAEGGVNIPDKNYLKEVREICDKYKILLILDEVQTGIGRTGKLFAYEHFGIEPDIMTLAKGLGGGLPIGAILTKEEIAQAFAPKTHASTFGGNPVACAAAVATLETILEDGYLLDYCQRISKYFMKKLNGLKEKYPEIIKEIRGIGLLIGIELTDSGVPIVEKCLEKGLLIGLAGDGSVIRFTPPLIIEKDDVDEAVSIFDKALKEAIK</sequence>
<feature type="binding site" evidence="5">
    <location>
        <position position="280"/>
    </location>
    <ligand>
        <name>N(2)-acetyl-L-ornithine</name>
        <dbReference type="ChEBI" id="CHEBI:57805"/>
    </ligand>
</feature>
<keyword evidence="7" id="KW-1185">Reference proteome</keyword>
<name>A0A0U9HSV0_9BACT</name>
<dbReference type="GO" id="GO:0042802">
    <property type="term" value="F:identical protein binding"/>
    <property type="evidence" value="ECO:0007669"/>
    <property type="project" value="TreeGrafter"/>
</dbReference>
<evidence type="ECO:0000256" key="2">
    <source>
        <dbReference type="ARBA" id="ARBA00022605"/>
    </source>
</evidence>
<proteinExistence type="inferred from homology"/>
<evidence type="ECO:0000313" key="6">
    <source>
        <dbReference type="EMBL" id="GAQ95497.1"/>
    </source>
</evidence>
<dbReference type="CDD" id="cd00610">
    <property type="entry name" value="OAT_like"/>
    <property type="match status" value="1"/>
</dbReference>
<keyword evidence="5" id="KW-0963">Cytoplasm</keyword>
<feature type="binding site" evidence="5">
    <location>
        <begin position="223"/>
        <end position="226"/>
    </location>
    <ligand>
        <name>pyridoxal 5'-phosphate</name>
        <dbReference type="ChEBI" id="CHEBI:597326"/>
    </ligand>
</feature>
<evidence type="ECO:0000313" key="7">
    <source>
        <dbReference type="Proteomes" id="UP000054976"/>
    </source>
</evidence>
<comment type="similarity">
    <text evidence="5">Belongs to the class-III pyridoxal-phosphate-dependent aminotransferase family. ArgD subfamily.</text>
</comment>
<dbReference type="SUPFAM" id="SSF53383">
    <property type="entry name" value="PLP-dependent transferases"/>
    <property type="match status" value="1"/>
</dbReference>
<comment type="subcellular location">
    <subcellularLocation>
        <location evidence="5">Cytoplasm</location>
    </subcellularLocation>
</comment>
<keyword evidence="4 5" id="KW-0663">Pyridoxal phosphate</keyword>
<dbReference type="GO" id="GO:0030170">
    <property type="term" value="F:pyridoxal phosphate binding"/>
    <property type="evidence" value="ECO:0007669"/>
    <property type="project" value="InterPro"/>
</dbReference>
<dbReference type="STRING" id="86166.TAGGR_2392"/>
<keyword evidence="3 5" id="KW-0808">Transferase</keyword>
<dbReference type="EC" id="2.6.1.11" evidence="5"/>
<evidence type="ECO:0000256" key="1">
    <source>
        <dbReference type="ARBA" id="ARBA00022576"/>
    </source>
</evidence>
<evidence type="ECO:0000256" key="5">
    <source>
        <dbReference type="HAMAP-Rule" id="MF_01107"/>
    </source>
</evidence>
<keyword evidence="5" id="KW-0055">Arginine biosynthesis</keyword>
<dbReference type="InterPro" id="IPR015421">
    <property type="entry name" value="PyrdxlP-dep_Trfase_major"/>
</dbReference>
<comment type="subunit">
    <text evidence="5">Homodimer.</text>
</comment>
<keyword evidence="2 5" id="KW-0028">Amino-acid biosynthesis</keyword>
<feature type="binding site" evidence="5">
    <location>
        <begin position="105"/>
        <end position="106"/>
    </location>
    <ligand>
        <name>pyridoxal 5'-phosphate</name>
        <dbReference type="ChEBI" id="CHEBI:597326"/>
    </ligand>
</feature>
<dbReference type="PIRSF" id="PIRSF000521">
    <property type="entry name" value="Transaminase_4ab_Lys_Orn"/>
    <property type="match status" value="1"/>
</dbReference>
<dbReference type="EMBL" id="BCNO01000002">
    <property type="protein sequence ID" value="GAQ95497.1"/>
    <property type="molecule type" value="Genomic_DNA"/>
</dbReference>
<dbReference type="FunFam" id="3.40.640.10:FF:000004">
    <property type="entry name" value="Acetylornithine aminotransferase"/>
    <property type="match status" value="1"/>
</dbReference>
<dbReference type="GO" id="GO:0005737">
    <property type="term" value="C:cytoplasm"/>
    <property type="evidence" value="ECO:0007669"/>
    <property type="project" value="UniProtKB-SubCell"/>
</dbReference>
<keyword evidence="1 5" id="KW-0032">Aminotransferase</keyword>
<dbReference type="PROSITE" id="PS00600">
    <property type="entry name" value="AA_TRANSFER_CLASS_3"/>
    <property type="match status" value="1"/>
</dbReference>
<evidence type="ECO:0000256" key="3">
    <source>
        <dbReference type="ARBA" id="ARBA00022679"/>
    </source>
</evidence>
<dbReference type="InterPro" id="IPR005814">
    <property type="entry name" value="Aminotrans_3"/>
</dbReference>
<dbReference type="UniPathway" id="UPA00068">
    <property type="reaction ID" value="UER00109"/>
</dbReference>
<dbReference type="RefSeq" id="WP_059176929.1">
    <property type="nucleotide sequence ID" value="NZ_BCNO01000002.1"/>
</dbReference>
<protein>
    <recommendedName>
        <fullName evidence="5">Acetylornithine aminotransferase</fullName>
        <shortName evidence="5">ACOAT</shortName>
        <ecNumber evidence="5">2.6.1.11</ecNumber>
    </recommendedName>
</protein>
<dbReference type="PANTHER" id="PTHR11986:SF79">
    <property type="entry name" value="ACETYLORNITHINE AMINOTRANSFERASE, MITOCHONDRIAL"/>
    <property type="match status" value="1"/>
</dbReference>
<dbReference type="AlphaFoldDB" id="A0A0U9HSV0"/>
<dbReference type="Gene3D" id="3.40.640.10">
    <property type="entry name" value="Type I PLP-dependent aspartate aminotransferase-like (Major domain)"/>
    <property type="match status" value="1"/>
</dbReference>
<comment type="pathway">
    <text evidence="5">Amino-acid biosynthesis; L-arginine biosynthesis; N(2)-acetyl-L-ornithine from L-glutamate: step 4/4.</text>
</comment>
<dbReference type="NCBIfam" id="TIGR00707">
    <property type="entry name" value="argD"/>
    <property type="match status" value="1"/>
</dbReference>
<dbReference type="InterPro" id="IPR004636">
    <property type="entry name" value="AcOrn/SuccOrn_fam"/>
</dbReference>
<dbReference type="InterPro" id="IPR015424">
    <property type="entry name" value="PyrdxlP-dep_Trfase"/>
</dbReference>
<dbReference type="GO" id="GO:0003992">
    <property type="term" value="F:N2-acetyl-L-ornithine:2-oxoglutarate 5-aminotransferase activity"/>
    <property type="evidence" value="ECO:0007669"/>
    <property type="project" value="UniProtKB-UniRule"/>
</dbReference>
<gene>
    <name evidence="5" type="primary">argD</name>
    <name evidence="6" type="ORF">TAGGR_2392</name>
</gene>
<reference evidence="7" key="1">
    <citation type="submission" date="2016-01" db="EMBL/GenBank/DDBJ databases">
        <title>Draft genome sequence of Thermodesulfovibrio aggregans strain TGE-P1.</title>
        <authorList>
            <person name="Sekiguchi Y."/>
            <person name="Ohashi A."/>
            <person name="Matsuura N."/>
            <person name="Tourlousse M.D."/>
        </authorList>
    </citation>
    <scope>NUCLEOTIDE SEQUENCE [LARGE SCALE GENOMIC DNA]</scope>
    <source>
        <strain evidence="7">TGE-P1</strain>
    </source>
</reference>
<organism evidence="6 7">
    <name type="scientific">Thermodesulfovibrio aggregans</name>
    <dbReference type="NCBI Taxonomy" id="86166"/>
    <lineage>
        <taxon>Bacteria</taxon>
        <taxon>Pseudomonadati</taxon>
        <taxon>Nitrospirota</taxon>
        <taxon>Thermodesulfovibrionia</taxon>
        <taxon>Thermodesulfovibrionales</taxon>
        <taxon>Thermodesulfovibrionaceae</taxon>
        <taxon>Thermodesulfovibrio</taxon>
    </lineage>
</organism>
<feature type="modified residue" description="N6-(pyridoxal phosphate)lysine" evidence="5">
    <location>
        <position position="252"/>
    </location>
</feature>
<dbReference type="Proteomes" id="UP000054976">
    <property type="component" value="Unassembled WGS sequence"/>
</dbReference>
<dbReference type="HAMAP" id="MF_01107">
    <property type="entry name" value="ArgD_aminotrans_3"/>
    <property type="match status" value="1"/>
</dbReference>
<dbReference type="InterPro" id="IPR049704">
    <property type="entry name" value="Aminotrans_3_PPA_site"/>
</dbReference>
<dbReference type="PANTHER" id="PTHR11986">
    <property type="entry name" value="AMINOTRANSFERASE CLASS III"/>
    <property type="match status" value="1"/>
</dbReference>
<feature type="binding site" evidence="5">
    <location>
        <position position="138"/>
    </location>
    <ligand>
        <name>pyridoxal 5'-phosphate</name>
        <dbReference type="ChEBI" id="CHEBI:597326"/>
    </ligand>
</feature>
<dbReference type="InterPro" id="IPR015422">
    <property type="entry name" value="PyrdxlP-dep_Trfase_small"/>
</dbReference>
<dbReference type="NCBIfam" id="NF002874">
    <property type="entry name" value="PRK03244.1"/>
    <property type="match status" value="1"/>
</dbReference>
<dbReference type="NCBIfam" id="NF002325">
    <property type="entry name" value="PRK01278.1"/>
    <property type="match status" value="1"/>
</dbReference>